<dbReference type="RefSeq" id="WP_244727746.1">
    <property type="nucleotide sequence ID" value="NZ_CP095045.1"/>
</dbReference>
<dbReference type="SUPFAM" id="SSF55961">
    <property type="entry name" value="Bet v1-like"/>
    <property type="match status" value="1"/>
</dbReference>
<evidence type="ECO:0000313" key="2">
    <source>
        <dbReference type="EMBL" id="UOQ57140.1"/>
    </source>
</evidence>
<keyword evidence="3" id="KW-1185">Reference proteome</keyword>
<protein>
    <submittedName>
        <fullName evidence="2">SRPBCC family protein</fullName>
    </submittedName>
</protein>
<dbReference type="Pfam" id="PF10604">
    <property type="entry name" value="Polyketide_cyc2"/>
    <property type="match status" value="1"/>
</dbReference>
<proteinExistence type="predicted"/>
<reference evidence="2 3" key="1">
    <citation type="submission" date="2022-04" db="EMBL/GenBank/DDBJ databases">
        <title>Leucobacter sp. isolated from rhizosphere of garlic.</title>
        <authorList>
            <person name="Won M."/>
            <person name="Lee C.-M."/>
            <person name="Woen H.-Y."/>
            <person name="Kwon S.-W."/>
        </authorList>
    </citation>
    <scope>NUCLEOTIDE SEQUENCE [LARGE SCALE GENOMIC DNA]</scope>
    <source>
        <strain evidence="2 3">H21R-40</strain>
    </source>
</reference>
<gene>
    <name evidence="2" type="ORF">MUN78_16030</name>
</gene>
<feature type="compositionally biased region" description="Low complexity" evidence="1">
    <location>
        <begin position="154"/>
        <end position="164"/>
    </location>
</feature>
<dbReference type="EMBL" id="CP095045">
    <property type="protein sequence ID" value="UOQ57140.1"/>
    <property type="molecule type" value="Genomic_DNA"/>
</dbReference>
<feature type="compositionally biased region" description="Gly residues" evidence="1">
    <location>
        <begin position="143"/>
        <end position="153"/>
    </location>
</feature>
<dbReference type="CDD" id="cd07812">
    <property type="entry name" value="SRPBCC"/>
    <property type="match status" value="1"/>
</dbReference>
<dbReference type="InterPro" id="IPR019587">
    <property type="entry name" value="Polyketide_cyclase/dehydratase"/>
</dbReference>
<dbReference type="Gene3D" id="3.30.530.20">
    <property type="match status" value="1"/>
</dbReference>
<accession>A0ABY4FLJ6</accession>
<dbReference type="Proteomes" id="UP000831786">
    <property type="component" value="Chromosome"/>
</dbReference>
<dbReference type="InterPro" id="IPR023393">
    <property type="entry name" value="START-like_dom_sf"/>
</dbReference>
<sequence length="175" mass="18624">MARNRRLMRCTPEAVFRVLADGWLYPVWVVGASRMRDVDAHWPAPGARLRHSVGVWPMLIDDTTSSIAWDPPQRMGLQARGWPVGEARVWIEAVPHPEGCTVRITERATRGPARMLPRALTDALLARRNAETLRRLASLAEGGARGGAAGGTAAGAADAGGAAAVPEAPPSPRAG</sequence>
<name>A0ABY4FLJ6_9MICO</name>
<feature type="region of interest" description="Disordered" evidence="1">
    <location>
        <begin position="143"/>
        <end position="175"/>
    </location>
</feature>
<evidence type="ECO:0000256" key="1">
    <source>
        <dbReference type="SAM" id="MobiDB-lite"/>
    </source>
</evidence>
<evidence type="ECO:0000313" key="3">
    <source>
        <dbReference type="Proteomes" id="UP000831786"/>
    </source>
</evidence>
<organism evidence="2 3">
    <name type="scientific">Leucobacter allii</name>
    <dbReference type="NCBI Taxonomy" id="2932247"/>
    <lineage>
        <taxon>Bacteria</taxon>
        <taxon>Bacillati</taxon>
        <taxon>Actinomycetota</taxon>
        <taxon>Actinomycetes</taxon>
        <taxon>Micrococcales</taxon>
        <taxon>Microbacteriaceae</taxon>
        <taxon>Leucobacter</taxon>
    </lineage>
</organism>